<evidence type="ECO:0000313" key="2">
    <source>
        <dbReference type="EMBL" id="CEA09610.1"/>
    </source>
</evidence>
<feature type="domain" description="N-acetyltransferase" evidence="1">
    <location>
        <begin position="23"/>
        <end position="188"/>
    </location>
</feature>
<protein>
    <submittedName>
        <fullName evidence="2">Acetyltransferase (GNAT) family protein</fullName>
    </submittedName>
</protein>
<gene>
    <name evidence="2" type="ORF">BN1051_02982</name>
</gene>
<name>A0A078MTE3_9MICC</name>
<dbReference type="InterPro" id="IPR051531">
    <property type="entry name" value="N-acetyltransferase"/>
</dbReference>
<dbReference type="PANTHER" id="PTHR43792">
    <property type="entry name" value="GNAT FAMILY, PUTATIVE (AFU_ORTHOLOGUE AFUA_3G00765)-RELATED-RELATED"/>
    <property type="match status" value="1"/>
</dbReference>
<dbReference type="EMBL" id="LN483072">
    <property type="protein sequence ID" value="CEA09610.1"/>
    <property type="molecule type" value="Genomic_DNA"/>
</dbReference>
<dbReference type="Gene3D" id="3.40.630.30">
    <property type="match status" value="1"/>
</dbReference>
<organism evidence="2">
    <name type="scientific">Arthrobacter saudimassiliensis</name>
    <dbReference type="NCBI Taxonomy" id="1461584"/>
    <lineage>
        <taxon>Bacteria</taxon>
        <taxon>Bacillati</taxon>
        <taxon>Actinomycetota</taxon>
        <taxon>Actinomycetes</taxon>
        <taxon>Micrococcales</taxon>
        <taxon>Micrococcaceae</taxon>
        <taxon>Arthrobacter</taxon>
    </lineage>
</organism>
<keyword evidence="2" id="KW-0808">Transferase</keyword>
<dbReference type="PROSITE" id="PS51186">
    <property type="entry name" value="GNAT"/>
    <property type="match status" value="1"/>
</dbReference>
<dbReference type="AlphaFoldDB" id="A0A078MTE3"/>
<dbReference type="GO" id="GO:0016747">
    <property type="term" value="F:acyltransferase activity, transferring groups other than amino-acyl groups"/>
    <property type="evidence" value="ECO:0007669"/>
    <property type="project" value="InterPro"/>
</dbReference>
<accession>A0A078MTE3</accession>
<sequence length="194" mass="21228">MKPQRPPPGAWAEPMRNLETERLLLRPYTPDDTDFVYDLYSRMDVQRYLGVQPKVMQDRAEATARIQAWAALDDGTCGIWAVQDKSSGQPVGSLLLKSIPASGPDLPPSGDIEIGWHFHPDSWGRGYASEAAAAVLAHALRQGLPRVVAVINPANSASRRVCEKIGLHPHGLTDRYYNTVCELFSTEPAGLAPA</sequence>
<dbReference type="PANTHER" id="PTHR43792:SF1">
    <property type="entry name" value="N-ACETYLTRANSFERASE DOMAIN-CONTAINING PROTEIN"/>
    <property type="match status" value="1"/>
</dbReference>
<dbReference type="InterPro" id="IPR000182">
    <property type="entry name" value="GNAT_dom"/>
</dbReference>
<dbReference type="PATRIC" id="fig|1461584.3.peg.2958"/>
<evidence type="ECO:0000259" key="1">
    <source>
        <dbReference type="PROSITE" id="PS51186"/>
    </source>
</evidence>
<reference evidence="2" key="1">
    <citation type="submission" date="2014-07" db="EMBL/GenBank/DDBJ databases">
        <authorList>
            <person name="Urmite Genomes Urmite Genomes"/>
        </authorList>
    </citation>
    <scope>NUCLEOTIDE SEQUENCE</scope>
    <source>
        <strain evidence="2">11W110_air</strain>
    </source>
</reference>
<dbReference type="Pfam" id="PF13302">
    <property type="entry name" value="Acetyltransf_3"/>
    <property type="match status" value="1"/>
</dbReference>
<proteinExistence type="predicted"/>
<dbReference type="SUPFAM" id="SSF55729">
    <property type="entry name" value="Acyl-CoA N-acyltransferases (Nat)"/>
    <property type="match status" value="1"/>
</dbReference>
<dbReference type="InterPro" id="IPR016181">
    <property type="entry name" value="Acyl_CoA_acyltransferase"/>
</dbReference>